<proteinExistence type="predicted"/>
<gene>
    <name evidence="2" type="ORF">E2562_012315</name>
</gene>
<reference evidence="2 3" key="1">
    <citation type="submission" date="2019-11" db="EMBL/GenBank/DDBJ databases">
        <title>Whole genome sequence of Oryza granulata.</title>
        <authorList>
            <person name="Li W."/>
        </authorList>
    </citation>
    <scope>NUCLEOTIDE SEQUENCE [LARGE SCALE GENOMIC DNA]</scope>
    <source>
        <strain evidence="3">cv. Menghai</strain>
        <tissue evidence="2">Leaf</tissue>
    </source>
</reference>
<evidence type="ECO:0000313" key="2">
    <source>
        <dbReference type="EMBL" id="KAF0911827.1"/>
    </source>
</evidence>
<organism evidence="2 3">
    <name type="scientific">Oryza meyeriana var. granulata</name>
    <dbReference type="NCBI Taxonomy" id="110450"/>
    <lineage>
        <taxon>Eukaryota</taxon>
        <taxon>Viridiplantae</taxon>
        <taxon>Streptophyta</taxon>
        <taxon>Embryophyta</taxon>
        <taxon>Tracheophyta</taxon>
        <taxon>Spermatophyta</taxon>
        <taxon>Magnoliopsida</taxon>
        <taxon>Liliopsida</taxon>
        <taxon>Poales</taxon>
        <taxon>Poaceae</taxon>
        <taxon>BOP clade</taxon>
        <taxon>Oryzoideae</taxon>
        <taxon>Oryzeae</taxon>
        <taxon>Oryzinae</taxon>
        <taxon>Oryza</taxon>
        <taxon>Oryza meyeriana</taxon>
    </lineage>
</organism>
<dbReference type="AlphaFoldDB" id="A0A6G1DH50"/>
<name>A0A6G1DH50_9ORYZ</name>
<accession>A0A6G1DH50</accession>
<dbReference type="EMBL" id="SPHZ02000006">
    <property type="protein sequence ID" value="KAF0911827.1"/>
    <property type="molecule type" value="Genomic_DNA"/>
</dbReference>
<dbReference type="Proteomes" id="UP000479710">
    <property type="component" value="Unassembled WGS sequence"/>
</dbReference>
<sequence length="78" mass="8541">MGHVRCTRSHFSRHPPWNWCPHGISFHPATVVPSSRQITHSCRWPVMTTTSLSAWIASSEAGPTAPRPPGALREGAAE</sequence>
<feature type="region of interest" description="Disordered" evidence="1">
    <location>
        <begin position="57"/>
        <end position="78"/>
    </location>
</feature>
<comment type="caution">
    <text evidence="2">The sequence shown here is derived from an EMBL/GenBank/DDBJ whole genome shotgun (WGS) entry which is preliminary data.</text>
</comment>
<evidence type="ECO:0000313" key="3">
    <source>
        <dbReference type="Proteomes" id="UP000479710"/>
    </source>
</evidence>
<keyword evidence="3" id="KW-1185">Reference proteome</keyword>
<evidence type="ECO:0000256" key="1">
    <source>
        <dbReference type="SAM" id="MobiDB-lite"/>
    </source>
</evidence>
<protein>
    <submittedName>
        <fullName evidence="2">Uncharacterized protein</fullName>
    </submittedName>
</protein>